<feature type="transmembrane region" description="Helical" evidence="1">
    <location>
        <begin position="50"/>
        <end position="68"/>
    </location>
</feature>
<comment type="caution">
    <text evidence="3">The sequence shown here is derived from an EMBL/GenBank/DDBJ whole genome shotgun (WGS) entry which is preliminary data.</text>
</comment>
<evidence type="ECO:0000256" key="1">
    <source>
        <dbReference type="SAM" id="Phobius"/>
    </source>
</evidence>
<dbReference type="Proteomes" id="UP001165044">
    <property type="component" value="Unassembled WGS sequence"/>
</dbReference>
<organism evidence="3 4">
    <name type="scientific">Geothrix edaphica</name>
    <dbReference type="NCBI Taxonomy" id="2927976"/>
    <lineage>
        <taxon>Bacteria</taxon>
        <taxon>Pseudomonadati</taxon>
        <taxon>Acidobacteriota</taxon>
        <taxon>Holophagae</taxon>
        <taxon>Holophagales</taxon>
        <taxon>Holophagaceae</taxon>
        <taxon>Geothrix</taxon>
    </lineage>
</organism>
<keyword evidence="1" id="KW-1133">Transmembrane helix</keyword>
<evidence type="ECO:0000313" key="3">
    <source>
        <dbReference type="EMBL" id="GLH67227.1"/>
    </source>
</evidence>
<proteinExistence type="predicted"/>
<feature type="transmembrane region" description="Helical" evidence="1">
    <location>
        <begin position="111"/>
        <end position="129"/>
    </location>
</feature>
<accession>A0ABQ5PXV5</accession>
<name>A0ABQ5PXV5_9BACT</name>
<keyword evidence="1" id="KW-0472">Membrane</keyword>
<dbReference type="InterPro" id="IPR036681">
    <property type="entry name" value="PgpA-like_sf"/>
</dbReference>
<gene>
    <name evidence="3" type="primary">pgpA</name>
    <name evidence="3" type="ORF">GETHED_15910</name>
</gene>
<feature type="domain" description="YutG/PgpA" evidence="2">
    <location>
        <begin position="10"/>
        <end position="162"/>
    </location>
</feature>
<dbReference type="InterPro" id="IPR007686">
    <property type="entry name" value="YutG/PgpA"/>
</dbReference>
<evidence type="ECO:0000313" key="4">
    <source>
        <dbReference type="Proteomes" id="UP001165044"/>
    </source>
</evidence>
<feature type="transmembrane region" description="Helical" evidence="1">
    <location>
        <begin position="141"/>
        <end position="162"/>
    </location>
</feature>
<keyword evidence="4" id="KW-1185">Reference proteome</keyword>
<feature type="transmembrane region" description="Helical" evidence="1">
    <location>
        <begin position="88"/>
        <end position="104"/>
    </location>
</feature>
<dbReference type="SUPFAM" id="SSF101307">
    <property type="entry name" value="YutG-like"/>
    <property type="match status" value="1"/>
</dbReference>
<dbReference type="InterPro" id="IPR026037">
    <property type="entry name" value="PgpA"/>
</dbReference>
<reference evidence="3" key="1">
    <citation type="journal article" date="2023" name="Antonie Van Leeuwenhoek">
        <title>Mesoterricola silvestris gen. nov., sp. nov., Mesoterricola sediminis sp. nov., Geothrix oryzae sp. nov., Geothrix edaphica sp. nov., Geothrix rubra sp. nov., and Geothrix limicola sp. nov., six novel members of Acidobacteriota isolated from soils.</title>
        <authorList>
            <person name="Itoh H."/>
            <person name="Sugisawa Y."/>
            <person name="Mise K."/>
            <person name="Xu Z."/>
            <person name="Kuniyasu M."/>
            <person name="Ushijima N."/>
            <person name="Kawano K."/>
            <person name="Kobayashi E."/>
            <person name="Shiratori Y."/>
            <person name="Masuda Y."/>
            <person name="Senoo K."/>
        </authorList>
    </citation>
    <scope>NUCLEOTIDE SEQUENCE</scope>
    <source>
        <strain evidence="3">Red802</strain>
    </source>
</reference>
<sequence>MFKAPRSAWWLATGFGSGYLKPAPGTWGSLAGVAAWLGLVWIIRGWALPAWVFFAAPLALTLMAVWAADGVVQETGQKDPPFVVADEWAGVWIALTPLLFTSTLQPQPWSLWAARLVAPFLLFRLFDIWKPGVVDRSQHLPGGWGVVMDDVLAGLLAALLVWPLDRWLGAQSLLHPELWR</sequence>
<protein>
    <submittedName>
        <fullName evidence="3">Phosphatidylglycerophosphatase A</fullName>
    </submittedName>
</protein>
<evidence type="ECO:0000259" key="2">
    <source>
        <dbReference type="Pfam" id="PF04608"/>
    </source>
</evidence>
<dbReference type="RefSeq" id="WP_285608210.1">
    <property type="nucleotide sequence ID" value="NZ_BSDC01000002.1"/>
</dbReference>
<dbReference type="PIRSF" id="PIRSF006162">
    <property type="entry name" value="PgpA"/>
    <property type="match status" value="1"/>
</dbReference>
<dbReference type="PANTHER" id="PTHR36305">
    <property type="entry name" value="PHOSPHATIDYLGLYCEROPHOSPHATASE A"/>
    <property type="match status" value="1"/>
</dbReference>
<dbReference type="EMBL" id="BSDC01000002">
    <property type="protein sequence ID" value="GLH67227.1"/>
    <property type="molecule type" value="Genomic_DNA"/>
</dbReference>
<dbReference type="CDD" id="cd06971">
    <property type="entry name" value="PgpA"/>
    <property type="match status" value="1"/>
</dbReference>
<dbReference type="PANTHER" id="PTHR36305:SF1">
    <property type="entry name" value="PHOSPHATIDYLGLYCEROPHOSPHATASE A"/>
    <property type="match status" value="1"/>
</dbReference>
<keyword evidence="1" id="KW-0812">Transmembrane</keyword>
<feature type="transmembrane region" description="Helical" evidence="1">
    <location>
        <begin position="25"/>
        <end position="43"/>
    </location>
</feature>
<dbReference type="Pfam" id="PF04608">
    <property type="entry name" value="PgpA"/>
    <property type="match status" value="1"/>
</dbReference>